<proteinExistence type="inferred from homology"/>
<dbReference type="Proteomes" id="UP001642900">
    <property type="component" value="Unassembled WGS sequence"/>
</dbReference>
<evidence type="ECO:0000313" key="10">
    <source>
        <dbReference type="Proteomes" id="UP001642900"/>
    </source>
</evidence>
<sequence>MKAKAVVHKEFRIGRIDDRVYGAFLEHLGRAIYTGIYEPGHPAADEHGFRRDVIEMVRELNVPVTRYPGGNFVSAYNWEDGIGPKERRPVTLDYAWRTKETNEVGIDEFAAWCEAAGTELMLAVNLGSRGLDEARGLLEYCNHSGGSRWSDLRIKNGRREPYDVRLWCLGNEMDGPWQVGHKTAYEYGRIANETAKAMKAFDPTLQLVACGSSHSFMPTYPQWEADVLDECYDNVDYLSLHMYFENYEDDYLNFLAKPVILDRYIQTVSGVIDYVKAKKRSKKDIYISFDEWNVWYHCRRQDNDNFKNWDWPAAPALLEEVYNFEDVLVVGCILNTFIRHADRVRIACIAQLVNAIAPITTERGGRAFRHTIYYPYLLASRHGRGESLAVALDAPRYDAKAADDVPYIDVAAVHDQAGKTIALFVVNKHPDEEAELTVDLAGFPSARLIEHILIHHPDLKAVNSADAPDVVKPQLQNGSVVEEGRVLCRLKPRSYNLIRLSV</sequence>
<dbReference type="SUPFAM" id="SSF51445">
    <property type="entry name" value="(Trans)glycosidases"/>
    <property type="match status" value="1"/>
</dbReference>
<dbReference type="Gene3D" id="2.60.40.1180">
    <property type="entry name" value="Golgi alpha-mannosidase II"/>
    <property type="match status" value="1"/>
</dbReference>
<dbReference type="Gene3D" id="3.20.20.80">
    <property type="entry name" value="Glycosidases"/>
    <property type="match status" value="1"/>
</dbReference>
<dbReference type="InterPro" id="IPR013780">
    <property type="entry name" value="Glyco_hydro_b"/>
</dbReference>
<evidence type="ECO:0000256" key="7">
    <source>
        <dbReference type="ARBA" id="ARBA00023295"/>
    </source>
</evidence>
<keyword evidence="10" id="KW-1185">Reference proteome</keyword>
<evidence type="ECO:0000256" key="1">
    <source>
        <dbReference type="ARBA" id="ARBA00001462"/>
    </source>
</evidence>
<comment type="caution">
    <text evidence="9">The sequence shown here is derived from an EMBL/GenBank/DDBJ whole genome shotgun (WGS) entry which is preliminary data.</text>
</comment>
<dbReference type="Pfam" id="PF06964">
    <property type="entry name" value="Alpha-L-AF_C"/>
    <property type="match status" value="1"/>
</dbReference>
<evidence type="ECO:0000256" key="4">
    <source>
        <dbReference type="ARBA" id="ARBA00012670"/>
    </source>
</evidence>
<dbReference type="InterPro" id="IPR010720">
    <property type="entry name" value="Alpha-L-AF_C"/>
</dbReference>
<dbReference type="GO" id="GO:0046373">
    <property type="term" value="P:L-arabinose metabolic process"/>
    <property type="evidence" value="ECO:0007669"/>
    <property type="project" value="InterPro"/>
</dbReference>
<dbReference type="Pfam" id="PF22848">
    <property type="entry name" value="ASD1_dom"/>
    <property type="match status" value="1"/>
</dbReference>
<evidence type="ECO:0000256" key="5">
    <source>
        <dbReference type="ARBA" id="ARBA00022801"/>
    </source>
</evidence>
<evidence type="ECO:0000256" key="6">
    <source>
        <dbReference type="ARBA" id="ARBA00023277"/>
    </source>
</evidence>
<dbReference type="GO" id="GO:0000272">
    <property type="term" value="P:polysaccharide catabolic process"/>
    <property type="evidence" value="ECO:0007669"/>
    <property type="project" value="TreeGrafter"/>
</dbReference>
<reference evidence="9 10" key="1">
    <citation type="submission" date="2020-02" db="EMBL/GenBank/DDBJ databases">
        <title>Genome sequence of strain CCNWXJ40-4.</title>
        <authorList>
            <person name="Gao J."/>
            <person name="Sun J."/>
        </authorList>
    </citation>
    <scope>NUCLEOTIDE SEQUENCE [LARGE SCALE GENOMIC DNA]</scope>
    <source>
        <strain evidence="9 10">CCNWXJ 40-4</strain>
    </source>
</reference>
<dbReference type="PANTHER" id="PTHR43576">
    <property type="entry name" value="ALPHA-L-ARABINOFURANOSIDASE C-RELATED"/>
    <property type="match status" value="1"/>
</dbReference>
<comment type="catalytic activity">
    <reaction evidence="1">
        <text>Hydrolysis of terminal non-reducing alpha-L-arabinofuranoside residues in alpha-L-arabinosides.</text>
        <dbReference type="EC" id="3.2.1.55"/>
    </reaction>
</comment>
<dbReference type="SUPFAM" id="SSF51011">
    <property type="entry name" value="Glycosyl hydrolase domain"/>
    <property type="match status" value="1"/>
</dbReference>
<dbReference type="RefSeq" id="WP_165029376.1">
    <property type="nucleotide sequence ID" value="NZ_JAAKZF010000021.1"/>
</dbReference>
<gene>
    <name evidence="9" type="ORF">G6N73_16270</name>
</gene>
<evidence type="ECO:0000313" key="9">
    <source>
        <dbReference type="EMBL" id="NGO52715.1"/>
    </source>
</evidence>
<dbReference type="EMBL" id="JAAKZF010000021">
    <property type="protein sequence ID" value="NGO52715.1"/>
    <property type="molecule type" value="Genomic_DNA"/>
</dbReference>
<dbReference type="InterPro" id="IPR055235">
    <property type="entry name" value="ASD1_cat"/>
</dbReference>
<accession>A0A6G4WD37</accession>
<dbReference type="EC" id="3.2.1.55" evidence="4"/>
<comment type="subunit">
    <text evidence="3">Homohexamer; trimer of dimers.</text>
</comment>
<organism evidence="9 10">
    <name type="scientific">Allomesorhizobium camelthorni</name>
    <dbReference type="NCBI Taxonomy" id="475069"/>
    <lineage>
        <taxon>Bacteria</taxon>
        <taxon>Pseudomonadati</taxon>
        <taxon>Pseudomonadota</taxon>
        <taxon>Alphaproteobacteria</taxon>
        <taxon>Hyphomicrobiales</taxon>
        <taxon>Phyllobacteriaceae</taxon>
        <taxon>Allomesorhizobium</taxon>
    </lineage>
</organism>
<evidence type="ECO:0000256" key="3">
    <source>
        <dbReference type="ARBA" id="ARBA00011165"/>
    </source>
</evidence>
<comment type="similarity">
    <text evidence="2">Belongs to the glycosyl hydrolase 51 family.</text>
</comment>
<dbReference type="InterPro" id="IPR017853">
    <property type="entry name" value="GH"/>
</dbReference>
<feature type="domain" description="Alpha-L-arabinofuranosidase C-terminal" evidence="8">
    <location>
        <begin position="290"/>
        <end position="494"/>
    </location>
</feature>
<dbReference type="GO" id="GO:0046556">
    <property type="term" value="F:alpha-L-arabinofuranosidase activity"/>
    <property type="evidence" value="ECO:0007669"/>
    <property type="project" value="UniProtKB-EC"/>
</dbReference>
<protein>
    <recommendedName>
        <fullName evidence="4">non-reducing end alpha-L-arabinofuranosidase</fullName>
        <ecNumber evidence="4">3.2.1.55</ecNumber>
    </recommendedName>
</protein>
<keyword evidence="7" id="KW-0326">Glycosidase</keyword>
<dbReference type="AlphaFoldDB" id="A0A6G4WD37"/>
<dbReference type="SMART" id="SM00813">
    <property type="entry name" value="Alpha-L-AF_C"/>
    <property type="match status" value="1"/>
</dbReference>
<name>A0A6G4WD37_9HYPH</name>
<keyword evidence="6" id="KW-0119">Carbohydrate metabolism</keyword>
<dbReference type="PANTHER" id="PTHR43576:SF3">
    <property type="entry name" value="ALPHA-L-ARABINOFURANOSIDASE C"/>
    <property type="match status" value="1"/>
</dbReference>
<keyword evidence="5" id="KW-0378">Hydrolase</keyword>
<evidence type="ECO:0000259" key="8">
    <source>
        <dbReference type="SMART" id="SM00813"/>
    </source>
</evidence>
<evidence type="ECO:0000256" key="2">
    <source>
        <dbReference type="ARBA" id="ARBA00007186"/>
    </source>
</evidence>